<dbReference type="AlphaFoldDB" id="A0A327VQT6"/>
<keyword evidence="5" id="KW-1185">Reference proteome</keyword>
<gene>
    <name evidence="4" type="ORF">CLV59_107328</name>
</gene>
<proteinExistence type="predicted"/>
<keyword evidence="1" id="KW-1133">Transmembrane helix</keyword>
<accession>A0A327VQT6</accession>
<reference evidence="4 5" key="1">
    <citation type="submission" date="2018-06" db="EMBL/GenBank/DDBJ databases">
        <title>Genomic Encyclopedia of Archaeal and Bacterial Type Strains, Phase II (KMG-II): from individual species to whole genera.</title>
        <authorList>
            <person name="Goeker M."/>
        </authorList>
    </citation>
    <scope>NUCLEOTIDE SEQUENCE [LARGE SCALE GENOMIC DNA]</scope>
    <source>
        <strain evidence="4 5">DSM 29821</strain>
    </source>
</reference>
<feature type="transmembrane region" description="Helical" evidence="1">
    <location>
        <begin position="85"/>
        <end position="104"/>
    </location>
</feature>
<dbReference type="InterPro" id="IPR006860">
    <property type="entry name" value="FecR"/>
</dbReference>
<dbReference type="InterPro" id="IPR032508">
    <property type="entry name" value="FecR_C"/>
</dbReference>
<dbReference type="RefSeq" id="WP_111594140.1">
    <property type="nucleotide sequence ID" value="NZ_QLMA01000007.1"/>
</dbReference>
<organism evidence="4 5">
    <name type="scientific">Chitinophaga dinghuensis</name>
    <dbReference type="NCBI Taxonomy" id="1539050"/>
    <lineage>
        <taxon>Bacteria</taxon>
        <taxon>Pseudomonadati</taxon>
        <taxon>Bacteroidota</taxon>
        <taxon>Chitinophagia</taxon>
        <taxon>Chitinophagales</taxon>
        <taxon>Chitinophagaceae</taxon>
        <taxon>Chitinophaga</taxon>
    </lineage>
</organism>
<keyword evidence="1" id="KW-0812">Transmembrane</keyword>
<dbReference type="Proteomes" id="UP000249819">
    <property type="component" value="Unassembled WGS sequence"/>
</dbReference>
<sequence>MEQHINDTIIAYLNDPGNQELANSLEPWLNASADNRQLFEEMRQVWESAGQLPQEFSSQKGWELLQEQLTVVPKSTMRVRSVNQVWWRVAAVVFPLLVLTGIWYSHNTSSAAWHTFVASRNGIDSVLLEDGSQIILRPGTTVLWRFNSSKREVKMQQGEAFVKVAKDATRAFSVQLPNGTVTVLGTSFNIKSTLRYSDVAVREGRVSISGNKGTSTILTAGDLAVIDSAGMVSKSAGNYAYRSNWTNPQLRFRNMKLDQVVRIMESAYQIKIAIQDSRLSAISLNADFSEVTREVALEELAVLLNTDLKHLSDSTYQLGTSETK</sequence>
<name>A0A327VQT6_9BACT</name>
<dbReference type="PANTHER" id="PTHR30273">
    <property type="entry name" value="PERIPLASMIC SIGNAL SENSOR AND SIGMA FACTOR ACTIVATOR FECR-RELATED"/>
    <property type="match status" value="1"/>
</dbReference>
<dbReference type="Pfam" id="PF04773">
    <property type="entry name" value="FecR"/>
    <property type="match status" value="1"/>
</dbReference>
<evidence type="ECO:0000259" key="3">
    <source>
        <dbReference type="Pfam" id="PF16344"/>
    </source>
</evidence>
<feature type="domain" description="Protein FecR C-terminal" evidence="3">
    <location>
        <begin position="250"/>
        <end position="301"/>
    </location>
</feature>
<evidence type="ECO:0000256" key="1">
    <source>
        <dbReference type="SAM" id="Phobius"/>
    </source>
</evidence>
<keyword evidence="1" id="KW-0472">Membrane</keyword>
<evidence type="ECO:0000313" key="4">
    <source>
        <dbReference type="EMBL" id="RAJ77561.1"/>
    </source>
</evidence>
<comment type="caution">
    <text evidence="4">The sequence shown here is derived from an EMBL/GenBank/DDBJ whole genome shotgun (WGS) entry which is preliminary data.</text>
</comment>
<dbReference type="EMBL" id="QLMA01000007">
    <property type="protein sequence ID" value="RAJ77561.1"/>
    <property type="molecule type" value="Genomic_DNA"/>
</dbReference>
<dbReference type="Gene3D" id="2.60.120.1440">
    <property type="match status" value="1"/>
</dbReference>
<dbReference type="PIRSF" id="PIRSF018266">
    <property type="entry name" value="FecR"/>
    <property type="match status" value="1"/>
</dbReference>
<feature type="domain" description="FecR protein" evidence="2">
    <location>
        <begin position="119"/>
        <end position="206"/>
    </location>
</feature>
<dbReference type="Gene3D" id="3.55.50.30">
    <property type="match status" value="1"/>
</dbReference>
<dbReference type="OrthoDB" id="643763at2"/>
<evidence type="ECO:0000313" key="5">
    <source>
        <dbReference type="Proteomes" id="UP000249819"/>
    </source>
</evidence>
<evidence type="ECO:0000259" key="2">
    <source>
        <dbReference type="Pfam" id="PF04773"/>
    </source>
</evidence>
<dbReference type="Pfam" id="PF16344">
    <property type="entry name" value="FecR_C"/>
    <property type="match status" value="1"/>
</dbReference>
<dbReference type="InterPro" id="IPR012373">
    <property type="entry name" value="Ferrdict_sens_TM"/>
</dbReference>
<dbReference type="GO" id="GO:0016989">
    <property type="term" value="F:sigma factor antagonist activity"/>
    <property type="evidence" value="ECO:0007669"/>
    <property type="project" value="TreeGrafter"/>
</dbReference>
<protein>
    <submittedName>
        <fullName evidence="4">Ferric-dicitrate binding protein FerR (Iron transport regulator)</fullName>
    </submittedName>
</protein>
<dbReference type="PANTHER" id="PTHR30273:SF2">
    <property type="entry name" value="PROTEIN FECR"/>
    <property type="match status" value="1"/>
</dbReference>